<organism evidence="6 7">
    <name type="scientific">Candidatus Uhrbacteria bacterium RIFCSPLOWO2_01_FULL_47_25</name>
    <dbReference type="NCBI Taxonomy" id="1802402"/>
    <lineage>
        <taxon>Bacteria</taxon>
        <taxon>Candidatus Uhriibacteriota</taxon>
    </lineage>
</organism>
<dbReference type="InterPro" id="IPR036259">
    <property type="entry name" value="MFS_trans_sf"/>
</dbReference>
<sequence>MLARLFSYLSHYFPRHLAPQLRELYVAIGIQNLATAAVMIFEPIYLLERGYQLSEVITFYLGIYIIYFIIMPLGAKVALRFGYNKSIILSSFFLIGYYLSLLGLESSPFFLLTAIPALAIQKALYWPGYHSEFARYGDSHEEAREVSNREVIDTMGSVIGPFFGGLTLYLSNFDTLFGIVCLLILISNLPLLMMPEVFTPSFFSYSDSYRRLFSPENRRVVLSFLGYGEEFIVLVLWPIYMFAFIGDFLSLGSLVAATTLLTATIILYVGRLTDHTNKRGVLRIGSVLYAFGWGMRPFISSITGIFGVDAFSRLTKRILAVPQMAIIYERGRETHHIMRTSVLFEMSLVIGKIMAMLIIIVVFTFWPLSAWSVIFIVAALFSFLYMLL</sequence>
<protein>
    <recommendedName>
        <fullName evidence="5">Major facilitator superfamily (MFS) profile domain-containing protein</fullName>
    </recommendedName>
</protein>
<feature type="transmembrane region" description="Helical" evidence="4">
    <location>
        <begin position="176"/>
        <end position="199"/>
    </location>
</feature>
<keyword evidence="1 4" id="KW-0812">Transmembrane</keyword>
<feature type="transmembrane region" description="Helical" evidence="4">
    <location>
        <begin position="369"/>
        <end position="387"/>
    </location>
</feature>
<proteinExistence type="predicted"/>
<evidence type="ECO:0000256" key="3">
    <source>
        <dbReference type="ARBA" id="ARBA00023136"/>
    </source>
</evidence>
<dbReference type="Pfam" id="PF07690">
    <property type="entry name" value="MFS_1"/>
    <property type="match status" value="1"/>
</dbReference>
<dbReference type="EMBL" id="MGEK01000001">
    <property type="protein sequence ID" value="OGL83200.1"/>
    <property type="molecule type" value="Genomic_DNA"/>
</dbReference>
<accession>A0A1F7UY61</accession>
<feature type="transmembrane region" description="Helical" evidence="4">
    <location>
        <begin position="220"/>
        <end position="242"/>
    </location>
</feature>
<keyword evidence="2 4" id="KW-1133">Transmembrane helix</keyword>
<dbReference type="AlphaFoldDB" id="A0A1F7UY61"/>
<reference evidence="6 7" key="1">
    <citation type="journal article" date="2016" name="Nat. Commun.">
        <title>Thousands of microbial genomes shed light on interconnected biogeochemical processes in an aquifer system.</title>
        <authorList>
            <person name="Anantharaman K."/>
            <person name="Brown C.T."/>
            <person name="Hug L.A."/>
            <person name="Sharon I."/>
            <person name="Castelle C.J."/>
            <person name="Probst A.J."/>
            <person name="Thomas B.C."/>
            <person name="Singh A."/>
            <person name="Wilkins M.J."/>
            <person name="Karaoz U."/>
            <person name="Brodie E.L."/>
            <person name="Williams K.H."/>
            <person name="Hubbard S.S."/>
            <person name="Banfield J.F."/>
        </authorList>
    </citation>
    <scope>NUCLEOTIDE SEQUENCE [LARGE SCALE GENOMIC DNA]</scope>
</reference>
<dbReference type="Proteomes" id="UP000176846">
    <property type="component" value="Unassembled WGS sequence"/>
</dbReference>
<feature type="transmembrane region" description="Helical" evidence="4">
    <location>
        <begin position="248"/>
        <end position="269"/>
    </location>
</feature>
<evidence type="ECO:0000256" key="2">
    <source>
        <dbReference type="ARBA" id="ARBA00022989"/>
    </source>
</evidence>
<dbReference type="InterPro" id="IPR011701">
    <property type="entry name" value="MFS"/>
</dbReference>
<name>A0A1F7UY61_9BACT</name>
<comment type="caution">
    <text evidence="6">The sequence shown here is derived from an EMBL/GenBank/DDBJ whole genome shotgun (WGS) entry which is preliminary data.</text>
</comment>
<evidence type="ECO:0000313" key="7">
    <source>
        <dbReference type="Proteomes" id="UP000176846"/>
    </source>
</evidence>
<feature type="transmembrane region" description="Helical" evidence="4">
    <location>
        <begin position="57"/>
        <end position="75"/>
    </location>
</feature>
<feature type="transmembrane region" description="Helical" evidence="4">
    <location>
        <begin position="87"/>
        <end position="104"/>
    </location>
</feature>
<gene>
    <name evidence="6" type="ORF">A2936_04665</name>
</gene>
<dbReference type="PROSITE" id="PS50850">
    <property type="entry name" value="MFS"/>
    <property type="match status" value="1"/>
</dbReference>
<evidence type="ECO:0000259" key="5">
    <source>
        <dbReference type="PROSITE" id="PS50850"/>
    </source>
</evidence>
<evidence type="ECO:0000256" key="1">
    <source>
        <dbReference type="ARBA" id="ARBA00022692"/>
    </source>
</evidence>
<feature type="transmembrane region" description="Helical" evidence="4">
    <location>
        <begin position="342"/>
        <end position="363"/>
    </location>
</feature>
<evidence type="ECO:0000313" key="6">
    <source>
        <dbReference type="EMBL" id="OGL83200.1"/>
    </source>
</evidence>
<feature type="transmembrane region" description="Helical" evidence="4">
    <location>
        <begin position="24"/>
        <end position="45"/>
    </location>
</feature>
<dbReference type="SUPFAM" id="SSF103473">
    <property type="entry name" value="MFS general substrate transporter"/>
    <property type="match status" value="2"/>
</dbReference>
<dbReference type="InterPro" id="IPR020846">
    <property type="entry name" value="MFS_dom"/>
</dbReference>
<keyword evidence="3 4" id="KW-0472">Membrane</keyword>
<dbReference type="GO" id="GO:0022857">
    <property type="term" value="F:transmembrane transporter activity"/>
    <property type="evidence" value="ECO:0007669"/>
    <property type="project" value="InterPro"/>
</dbReference>
<feature type="domain" description="Major facilitator superfamily (MFS) profile" evidence="5">
    <location>
        <begin position="176"/>
        <end position="388"/>
    </location>
</feature>
<evidence type="ECO:0000256" key="4">
    <source>
        <dbReference type="SAM" id="Phobius"/>
    </source>
</evidence>
<dbReference type="Gene3D" id="1.20.1250.20">
    <property type="entry name" value="MFS general substrate transporter like domains"/>
    <property type="match status" value="1"/>
</dbReference>